<feature type="compositionally biased region" description="Polar residues" evidence="6">
    <location>
        <begin position="1473"/>
        <end position="1491"/>
    </location>
</feature>
<feature type="repeat" description="WD" evidence="5">
    <location>
        <begin position="273"/>
        <end position="309"/>
    </location>
</feature>
<dbReference type="Gene3D" id="1.20.920.10">
    <property type="entry name" value="Bromodomain-like"/>
    <property type="match status" value="2"/>
</dbReference>
<dbReference type="eggNOG" id="KOG0644">
    <property type="taxonomic scope" value="Eukaryota"/>
</dbReference>
<dbReference type="GO" id="GO:0005634">
    <property type="term" value="C:nucleus"/>
    <property type="evidence" value="ECO:0000318"/>
    <property type="project" value="GO_Central"/>
</dbReference>
<feature type="compositionally biased region" description="Basic residues" evidence="6">
    <location>
        <begin position="1437"/>
        <end position="1451"/>
    </location>
</feature>
<dbReference type="InterPro" id="IPR019775">
    <property type="entry name" value="WD40_repeat_CS"/>
</dbReference>
<feature type="compositionally biased region" description="Basic and acidic residues" evidence="6">
    <location>
        <begin position="2489"/>
        <end position="2501"/>
    </location>
</feature>
<feature type="compositionally biased region" description="Basic and acidic residues" evidence="6">
    <location>
        <begin position="1886"/>
        <end position="1900"/>
    </location>
</feature>
<dbReference type="GO" id="GO:0006357">
    <property type="term" value="P:regulation of transcription by RNA polymerase II"/>
    <property type="evidence" value="ECO:0000318"/>
    <property type="project" value="GO_Central"/>
</dbReference>
<feature type="region of interest" description="Disordered" evidence="6">
    <location>
        <begin position="1714"/>
        <end position="1757"/>
    </location>
</feature>
<dbReference type="PROSITE" id="PS50294">
    <property type="entry name" value="WD_REPEATS_REGION"/>
    <property type="match status" value="5"/>
</dbReference>
<evidence type="ECO:0000256" key="3">
    <source>
        <dbReference type="ARBA" id="ARBA00023117"/>
    </source>
</evidence>
<dbReference type="Pfam" id="PF00400">
    <property type="entry name" value="WD40"/>
    <property type="match status" value="5"/>
</dbReference>
<feature type="repeat" description="WD" evidence="5">
    <location>
        <begin position="371"/>
        <end position="408"/>
    </location>
</feature>
<dbReference type="SMART" id="SM00297">
    <property type="entry name" value="BROMO"/>
    <property type="match status" value="2"/>
</dbReference>
<dbReference type="Pfam" id="PF00439">
    <property type="entry name" value="Bromodomain"/>
    <property type="match status" value="2"/>
</dbReference>
<evidence type="ECO:0000259" key="7">
    <source>
        <dbReference type="PROSITE" id="PS50014"/>
    </source>
</evidence>
<feature type="compositionally biased region" description="Polar residues" evidence="6">
    <location>
        <begin position="2376"/>
        <end position="2392"/>
    </location>
</feature>
<keyword evidence="3 4" id="KW-0103">Bromodomain</keyword>
<evidence type="ECO:0000256" key="1">
    <source>
        <dbReference type="ARBA" id="ARBA00022574"/>
    </source>
</evidence>
<dbReference type="Proteomes" id="UP000001646">
    <property type="component" value="Chromosome 3"/>
</dbReference>
<feature type="region of interest" description="Disordered" evidence="6">
    <location>
        <begin position="1962"/>
        <end position="2140"/>
    </location>
</feature>
<feature type="repeat" description="WD" evidence="5">
    <location>
        <begin position="471"/>
        <end position="505"/>
    </location>
</feature>
<dbReference type="InterPro" id="IPR018359">
    <property type="entry name" value="Bromodomain_CS"/>
</dbReference>
<feature type="compositionally biased region" description="Polar residues" evidence="6">
    <location>
        <begin position="1453"/>
        <end position="1465"/>
    </location>
</feature>
<name>G1KEG4_ANOCA</name>
<dbReference type="Ensembl" id="ENSACAT00000005645.4">
    <property type="protein sequence ID" value="ENSACAP00000005524.4"/>
    <property type="gene ID" value="ENSACAG00000005460.4"/>
</dbReference>
<dbReference type="FunFam" id="2.130.10.10:FF:000071">
    <property type="entry name" value="Bromodomain and WD repeat domain containing 1"/>
    <property type="match status" value="1"/>
</dbReference>
<feature type="region of interest" description="Disordered" evidence="6">
    <location>
        <begin position="2288"/>
        <end position="2534"/>
    </location>
</feature>
<feature type="compositionally biased region" description="Low complexity" evidence="6">
    <location>
        <begin position="669"/>
        <end position="682"/>
    </location>
</feature>
<feature type="compositionally biased region" description="Basic and acidic residues" evidence="6">
    <location>
        <begin position="1718"/>
        <end position="1735"/>
    </location>
</feature>
<feature type="compositionally biased region" description="Basic residues" evidence="6">
    <location>
        <begin position="906"/>
        <end position="922"/>
    </location>
</feature>
<feature type="region of interest" description="Disordered" evidence="6">
    <location>
        <begin position="897"/>
        <end position="942"/>
    </location>
</feature>
<keyword evidence="2" id="KW-0677">Repeat</keyword>
<feature type="domain" description="Bromo" evidence="7">
    <location>
        <begin position="1338"/>
        <end position="1408"/>
    </location>
</feature>
<feature type="compositionally biased region" description="Low complexity" evidence="6">
    <location>
        <begin position="2113"/>
        <end position="2123"/>
    </location>
</feature>
<dbReference type="Gene3D" id="2.130.10.10">
    <property type="entry name" value="YVTN repeat-like/Quinoprotein amine dehydrogenase"/>
    <property type="match status" value="2"/>
</dbReference>
<evidence type="ECO:0000256" key="4">
    <source>
        <dbReference type="PROSITE-ProRule" id="PRU00035"/>
    </source>
</evidence>
<reference evidence="8" key="3">
    <citation type="submission" date="2025-09" db="UniProtKB">
        <authorList>
            <consortium name="Ensembl"/>
        </authorList>
    </citation>
    <scope>IDENTIFICATION</scope>
</reference>
<dbReference type="PRINTS" id="PR00503">
    <property type="entry name" value="BROMODOMAIN"/>
</dbReference>
<dbReference type="InterPro" id="IPR057451">
    <property type="entry name" value="BRWD/PHIP_AD"/>
</dbReference>
<dbReference type="SUPFAM" id="SSF50978">
    <property type="entry name" value="WD40 repeat-like"/>
    <property type="match status" value="1"/>
</dbReference>
<proteinExistence type="predicted"/>
<dbReference type="RefSeq" id="XP_062831170.1">
    <property type="nucleotide sequence ID" value="XM_062975100.1"/>
</dbReference>
<dbReference type="GO" id="GO:0005730">
    <property type="term" value="C:nucleolus"/>
    <property type="evidence" value="ECO:0007669"/>
    <property type="project" value="Ensembl"/>
</dbReference>
<dbReference type="InterPro" id="IPR015943">
    <property type="entry name" value="WD40/YVTN_repeat-like_dom_sf"/>
</dbReference>
<evidence type="ECO:0000256" key="2">
    <source>
        <dbReference type="ARBA" id="ARBA00022737"/>
    </source>
</evidence>
<dbReference type="FunFam" id="1.20.920.10:FF:000044">
    <property type="entry name" value="Bromodomain and WD repeat domain-containing 1"/>
    <property type="match status" value="1"/>
</dbReference>
<dbReference type="PROSITE" id="PS00633">
    <property type="entry name" value="BROMODOMAIN_1"/>
    <property type="match status" value="1"/>
</dbReference>
<reference evidence="8" key="2">
    <citation type="submission" date="2025-08" db="UniProtKB">
        <authorList>
            <consortium name="Ensembl"/>
        </authorList>
    </citation>
    <scope>IDENTIFICATION</scope>
</reference>
<feature type="compositionally biased region" description="Basic residues" evidence="6">
    <location>
        <begin position="1579"/>
        <end position="1597"/>
    </location>
</feature>
<dbReference type="SUPFAM" id="SSF47370">
    <property type="entry name" value="Bromodomain"/>
    <property type="match status" value="2"/>
</dbReference>
<dbReference type="InterPro" id="IPR052060">
    <property type="entry name" value="Bromo_WD_repeat"/>
</dbReference>
<dbReference type="STRING" id="28377.ENSACAP00000005524"/>
<feature type="domain" description="Bromo" evidence="7">
    <location>
        <begin position="1183"/>
        <end position="1253"/>
    </location>
</feature>
<dbReference type="GO" id="GO:0031514">
    <property type="term" value="C:motile cilium"/>
    <property type="evidence" value="ECO:0007669"/>
    <property type="project" value="Ensembl"/>
</dbReference>
<feature type="compositionally biased region" description="Low complexity" evidence="6">
    <location>
        <begin position="2167"/>
        <end position="2181"/>
    </location>
</feature>
<feature type="region of interest" description="Disordered" evidence="6">
    <location>
        <begin position="1437"/>
        <end position="1491"/>
    </location>
</feature>
<evidence type="ECO:0000313" key="9">
    <source>
        <dbReference type="Proteomes" id="UP000001646"/>
    </source>
</evidence>
<dbReference type="InterPro" id="IPR036427">
    <property type="entry name" value="Bromodomain-like_sf"/>
</dbReference>
<feature type="compositionally biased region" description="Low complexity" evidence="6">
    <location>
        <begin position="853"/>
        <end position="867"/>
    </location>
</feature>
<dbReference type="PROSITE" id="PS50014">
    <property type="entry name" value="BROMODOMAIN_2"/>
    <property type="match status" value="2"/>
</dbReference>
<dbReference type="HOGENOM" id="CLU_001108_0_1_1"/>
<dbReference type="PROSITE" id="PS50082">
    <property type="entry name" value="WD_REPEATS_2"/>
    <property type="match status" value="6"/>
</dbReference>
<feature type="region of interest" description="Disordered" evidence="6">
    <location>
        <begin position="832"/>
        <end position="867"/>
    </location>
</feature>
<dbReference type="InterPro" id="IPR036322">
    <property type="entry name" value="WD40_repeat_dom_sf"/>
</dbReference>
<evidence type="ECO:0000256" key="6">
    <source>
        <dbReference type="SAM" id="MobiDB-lite"/>
    </source>
</evidence>
<gene>
    <name evidence="8" type="primary">BRWD1</name>
</gene>
<dbReference type="PROSITE" id="PS00678">
    <property type="entry name" value="WD_REPEATS_1"/>
    <property type="match status" value="1"/>
</dbReference>
<feature type="compositionally biased region" description="Basic and acidic residues" evidence="6">
    <location>
        <begin position="923"/>
        <end position="932"/>
    </location>
</feature>
<feature type="repeat" description="WD" evidence="5">
    <location>
        <begin position="231"/>
        <end position="272"/>
    </location>
</feature>
<feature type="region of interest" description="Disordered" evidence="6">
    <location>
        <begin position="2261"/>
        <end position="2280"/>
    </location>
</feature>
<dbReference type="GO" id="GO:0007010">
    <property type="term" value="P:cytoskeleton organization"/>
    <property type="evidence" value="ECO:0000318"/>
    <property type="project" value="GO_Central"/>
</dbReference>
<dbReference type="GO" id="GO:0008360">
    <property type="term" value="P:regulation of cell shape"/>
    <property type="evidence" value="ECO:0000318"/>
    <property type="project" value="GO_Central"/>
</dbReference>
<feature type="region of interest" description="Disordered" evidence="6">
    <location>
        <begin position="1773"/>
        <end position="1938"/>
    </location>
</feature>
<feature type="compositionally biased region" description="Polar residues" evidence="6">
    <location>
        <begin position="1853"/>
        <end position="1885"/>
    </location>
</feature>
<dbReference type="PANTHER" id="PTHR16266:SF26">
    <property type="entry name" value="BROMODOMAIN AND WD REPEAT-CONTAINING PROTEIN 1"/>
    <property type="match status" value="1"/>
</dbReference>
<dbReference type="InterPro" id="IPR001487">
    <property type="entry name" value="Bromodomain"/>
</dbReference>
<feature type="compositionally biased region" description="Low complexity" evidence="6">
    <location>
        <begin position="1537"/>
        <end position="1571"/>
    </location>
</feature>
<dbReference type="InParanoid" id="G1KEG4"/>
<feature type="compositionally biased region" description="Polar residues" evidence="6">
    <location>
        <begin position="2467"/>
        <end position="2481"/>
    </location>
</feature>
<feature type="repeat" description="WD" evidence="5">
    <location>
        <begin position="436"/>
        <end position="470"/>
    </location>
</feature>
<feature type="repeat" description="WD" evidence="5">
    <location>
        <begin position="189"/>
        <end position="230"/>
    </location>
</feature>
<dbReference type="InterPro" id="IPR057452">
    <property type="entry name" value="BRWD/PHIP_N"/>
</dbReference>
<dbReference type="GeneID" id="100554675"/>
<feature type="compositionally biased region" description="Basic residues" evidence="6">
    <location>
        <begin position="2502"/>
        <end position="2523"/>
    </location>
</feature>
<dbReference type="CDD" id="cd00200">
    <property type="entry name" value="WD40"/>
    <property type="match status" value="1"/>
</dbReference>
<dbReference type="FunFam" id="1.20.920.10:FF:000017">
    <property type="entry name" value="Bromodomain and WD repeat domain containing 1"/>
    <property type="match status" value="1"/>
</dbReference>
<feature type="region of interest" description="Disordered" evidence="6">
    <location>
        <begin position="669"/>
        <end position="737"/>
    </location>
</feature>
<feature type="compositionally biased region" description="Polar residues" evidence="6">
    <location>
        <begin position="726"/>
        <end position="736"/>
    </location>
</feature>
<keyword evidence="1 5" id="KW-0853">WD repeat</keyword>
<dbReference type="InterPro" id="IPR001680">
    <property type="entry name" value="WD40_rpt"/>
</dbReference>
<accession>G1KEG4</accession>
<dbReference type="GeneTree" id="ENSGT00950000183107"/>
<feature type="compositionally biased region" description="Basic residues" evidence="6">
    <location>
        <begin position="2038"/>
        <end position="2051"/>
    </location>
</feature>
<feature type="region of interest" description="Disordered" evidence="6">
    <location>
        <begin position="1537"/>
        <end position="1603"/>
    </location>
</feature>
<protein>
    <submittedName>
        <fullName evidence="8">Bromodomain and WD repeat domain containing 1</fullName>
    </submittedName>
</protein>
<reference evidence="8 9" key="1">
    <citation type="submission" date="2009-12" db="EMBL/GenBank/DDBJ databases">
        <title>The Genome Sequence of Anolis carolinensis (Green Anole Lizard).</title>
        <authorList>
            <consortium name="The Genome Sequencing Platform"/>
            <person name="Di Palma F."/>
            <person name="Alfoldi J."/>
            <person name="Heiman D."/>
            <person name="Young S."/>
            <person name="Grabherr M."/>
            <person name="Johnson J."/>
            <person name="Lander E.S."/>
            <person name="Lindblad-Toh K."/>
        </authorList>
    </citation>
    <scope>NUCLEOTIDE SEQUENCE [LARGE SCALE GENOMIC DNA]</scope>
    <source>
        <strain evidence="8 9">JBL SC #1</strain>
    </source>
</reference>
<feature type="compositionally biased region" description="Basic residues" evidence="6">
    <location>
        <begin position="2062"/>
        <end position="2074"/>
    </location>
</feature>
<dbReference type="GO" id="GO:0005829">
    <property type="term" value="C:cytosol"/>
    <property type="evidence" value="ECO:0007669"/>
    <property type="project" value="Ensembl"/>
</dbReference>
<keyword evidence="9" id="KW-1185">Reference proteome</keyword>
<feature type="compositionally biased region" description="Low complexity" evidence="6">
    <location>
        <begin position="2425"/>
        <end position="2440"/>
    </location>
</feature>
<dbReference type="Pfam" id="PF25437">
    <property type="entry name" value="BRWD1_N"/>
    <property type="match status" value="1"/>
</dbReference>
<evidence type="ECO:0000256" key="5">
    <source>
        <dbReference type="PROSITE-ProRule" id="PRU00221"/>
    </source>
</evidence>
<dbReference type="FunFam" id="2.130.10.10:FF:000023">
    <property type="entry name" value="Bromodomain and WD repeat domain containing 1"/>
    <property type="match status" value="1"/>
</dbReference>
<feature type="compositionally biased region" description="Low complexity" evidence="6">
    <location>
        <begin position="2092"/>
        <end position="2103"/>
    </location>
</feature>
<organism evidence="8 9">
    <name type="scientific">Anolis carolinensis</name>
    <name type="common">Green anole</name>
    <name type="synonym">American chameleon</name>
    <dbReference type="NCBI Taxonomy" id="28377"/>
    <lineage>
        <taxon>Eukaryota</taxon>
        <taxon>Metazoa</taxon>
        <taxon>Chordata</taxon>
        <taxon>Craniata</taxon>
        <taxon>Vertebrata</taxon>
        <taxon>Euteleostomi</taxon>
        <taxon>Lepidosauria</taxon>
        <taxon>Squamata</taxon>
        <taxon>Bifurcata</taxon>
        <taxon>Unidentata</taxon>
        <taxon>Episquamata</taxon>
        <taxon>Toxicofera</taxon>
        <taxon>Iguania</taxon>
        <taxon>Dactyloidae</taxon>
        <taxon>Anolis</taxon>
    </lineage>
</organism>
<feature type="compositionally biased region" description="Polar residues" evidence="6">
    <location>
        <begin position="1921"/>
        <end position="1930"/>
    </location>
</feature>
<sequence>MAELSPAASRSAPGAVSPPLVEAELYFLIARFLTTGPCRRAAEVLVQELEEHQLLPKRLDWEGNEHGRTYEDLVLCNKHVAPDHLLQICKRIGPILDKEIPPSIPRVNSLLGAGKQSLLRTAKDGRHTIWKGSVLAALHRGRPPEMSVNSATLPNLVEINYATQLTGCTRSSSSLPVNMYQHIKMHRRILGHLSAVYCVAFDRTGQRIFTGSDDCLVKIWSTHNGRLLATLRGHSAEISDMAVNYENTMIAAGSCDKIIRVWCLRTCAPLAVLQGHTGSITSLQFSPLVKDTTRYMVSTGVDGTVCFWQWNTISMKFNNRPLKFTEKPRPGVQMLCSSFSVGGMFLATGSTDHVIRMYYFGSEIPEKISELESHADKVDSIQFSNRNDRFISGSRDGTARIWQFQQAEWKSILLDMADKLPSDVCSEEDKFMKPKVTMIAWSQNDKLVVTAVNNHLLKVWNSYTGQLLHDLTGHADEVFVLEPHPFDPRIMLSAGHDGNIFIWDIIKGIQMKHYFNMIEGQGHGAVFDCKFSSDGLHFACTDSHGHLLIFGFGCNKPYEKIPDQMFFHTDYRPLIRDSNNYVLDEQTQQAPHLMPPPFLVDVDGNPHPTKNQRLVPGRENCADEHLIPQLGYVARSDGEVVEQVIGQQTAEQDEQGPESSILDGMIRQLQQQQDQTNGIDQDSFPPGPQNGEETPRRDFWRPSLDIQSPPNIGLRRSGQVEGVRQMHQNAPRSQIATERDLQAWRRRVVVPEVQPSIFRNQEEYRIAKGEEEKCLYKMEQKRKLLQSSEKSDSEDSLMQSKRRLYRRKYVRNKIDLSDSSSEDVDDSYEFMEQDAEGSGGLSLSSHEEEWQSDQKTNSNSSSDSSSQYSDWIADAGINLQPPLRASRRKAIRYCSSSEDEISLGKKSPRQRRKKRRKKYKSKRHEENVKAEVDASQQTSDPELSFEFHPPDWITDMRLRRSPFVPQMGDEVIYFRQGHESYIEAVRKNNIYKLNPHKEPWRKVVLREQELVKIVGIRYEVGPPTLCCLKLTLMDHITGHLQDKSFSLKYHDMPDVIDFLVLRQFYDEARQRNWQPYDRFRSIIDDAWWFGTVLSQEPYQPQYPDSPFQCYSVKWDNGEIERLSPWDMELIPENVEPPDELGASVSVTAEEMAKLLYKPQKGEWQEESQDEECERIISAIDQLLTLDISAPFAGPVDLNTYPKYSTVIAYPTDLWTIRMRLFNRFYRRLSALIWEVRCIESNARTFNEPNSTIAKSAQKITDQLLEFIRNPNCTDIFELSIATNNEDSTDAADLDDEEAYTPRARSKKRQTMKKKTIVKHSFDGNSWKKQCMELINLIFQCEDSEPFRQPVDLNQYQDYREIIDTPMDLSTVKETLEAGNYDTPVELCKDIRLIFSNAKAYTPNKRSKIYSMTLRISALFEEKIRKLLSDYRNGQKYNKRLQRGRRSQRFNRKLQGQSAESTTKSLRNSKQKQCKSQPNIQSEAEDLSNQNNSSRSICISHKLYTSSSSRRIANLSSDSNSESSFGKYARTRSTAVLGGSTLSSESELEQSTMDSSSSSSEESKESSPAISSPLLYNGTHGKKKNFRVTRNRAHHQKQIKKDVDHRTRVVYSVMPASEENENSQRTARKRIPVKETDTSKELYETTNNRRGRHRKIPRRSATVAANKLRLMSDVEEECSSSESAVIGCKNRILPHRSASAAARKVLLKDCDEESSFTSESEKEQSNMRKPCKDSSLRKRHVRESESGSSDSECGMQKTPKCYHINGHKQRVVSKLKDTFGSSEDSPQSPIPEERVFKKTTSLHKRDTRSNSEEDSEPERDSSLPKRSATHCRKAKVLSDSEEGQSEKEDKNAVFSENRSFPKTSGQPSNHYHCSSNLEQEMDSSNSAERKKKEATKKERVSQENGRGRSTRKRSYETDSQKEVTLSKMQNSVHHDSHRLPCRRAIVAINKLKLMGDVNDFPTLEARDSANKNGKLNHHSVSSRRREESASSGDASQQSEEEENQHNIRRKCTLSGSMSFPARIYDSDSENSSNSESAARKKRLIKSLRHKNTTVHDKSSCIKPRMKISKRSPKSHTLKDKNNDTFLAGDTIASSESQEESQCSEKVGKRHTYQKTTTTSSKSSSPNHISATTDTDVEHREDGIGSMPYSKGFSRKSISKCTVDTSCPSNLENESNSNSSSYSDGMIEHKRKKRKAEVTKKELISQEMSQSQIVLRGRKKFKYYAKQNSEAMTVRTRNAQKIPRRSAAVAANKIKLITYAREENSSSEIGYTPNKNRRLPDRNASAAARKILDDPLKLSESEGELGERRIKEEQFESGESSKHLDSEKESKVKQKSKHRNGQQLITTVTRIYPKRKKLVEFSREESFSSTTSEDQRDLSQSSPDYHNAKINSAGDSDPENVCIVRTVRSKAKSAGGVLSKSQKTQASGSSKSEPECSSNISSDLEPETELGKNSEVRKTKKRKRKAIPVSQTISDAFSESSRIPQRRKRPKVNEENDSEELKYTKYRRVNRRSKIRTRNGGRRTVRYADEEDDCEM</sequence>
<feature type="region of interest" description="Disordered" evidence="6">
    <location>
        <begin position="2164"/>
        <end position="2192"/>
    </location>
</feature>
<dbReference type="GO" id="GO:0005930">
    <property type="term" value="C:axoneme"/>
    <property type="evidence" value="ECO:0007669"/>
    <property type="project" value="Ensembl"/>
</dbReference>
<dbReference type="SMART" id="SM00320">
    <property type="entry name" value="WD40"/>
    <property type="match status" value="8"/>
</dbReference>
<dbReference type="PANTHER" id="PTHR16266">
    <property type="entry name" value="WD REPEAT DOMAIN 9"/>
    <property type="match status" value="1"/>
</dbReference>
<feature type="compositionally biased region" description="Basic and acidic residues" evidence="6">
    <location>
        <begin position="2288"/>
        <end position="2330"/>
    </location>
</feature>
<evidence type="ECO:0000313" key="8">
    <source>
        <dbReference type="Ensembl" id="ENSACAP00000005524.4"/>
    </source>
</evidence>
<dbReference type="CDD" id="cd05529">
    <property type="entry name" value="Bromo_WDR9_I_like"/>
    <property type="match status" value="1"/>
</dbReference>
<dbReference type="Bgee" id="ENSACAG00000005460">
    <property type="expression patterns" value="Expressed in embryonic post-anal tail and 13 other cell types or tissues"/>
</dbReference>
<dbReference type="Pfam" id="PF25313">
    <property type="entry name" value="BRWD_AD"/>
    <property type="match status" value="1"/>
</dbReference>